<sequence>MSQFSLPPLASNLGLLPSSQPGNKKSAPGPPPLHASMATPSPLLGLCSVATFREPLAHEGDIASLSRW</sequence>
<dbReference type="EMBL" id="JAESDN010000005">
    <property type="protein sequence ID" value="KAG7050642.1"/>
    <property type="molecule type" value="Genomic_DNA"/>
</dbReference>
<name>A0A9P7UFF8_9PEZI</name>
<evidence type="ECO:0000256" key="1">
    <source>
        <dbReference type="SAM" id="MobiDB-lite"/>
    </source>
</evidence>
<evidence type="ECO:0000313" key="3">
    <source>
        <dbReference type="Proteomes" id="UP000699042"/>
    </source>
</evidence>
<evidence type="ECO:0000313" key="2">
    <source>
        <dbReference type="EMBL" id="KAG7050642.1"/>
    </source>
</evidence>
<accession>A0A9P7UFF8</accession>
<protein>
    <submittedName>
        <fullName evidence="2">Uncharacterized protein</fullName>
    </submittedName>
</protein>
<gene>
    <name evidence="2" type="ORF">JMJ77_013385</name>
</gene>
<keyword evidence="3" id="KW-1185">Reference proteome</keyword>
<dbReference type="AlphaFoldDB" id="A0A9P7UFF8"/>
<proteinExistence type="predicted"/>
<dbReference type="Proteomes" id="UP000699042">
    <property type="component" value="Unassembled WGS sequence"/>
</dbReference>
<comment type="caution">
    <text evidence="2">The sequence shown here is derived from an EMBL/GenBank/DDBJ whole genome shotgun (WGS) entry which is preliminary data.</text>
</comment>
<feature type="region of interest" description="Disordered" evidence="1">
    <location>
        <begin position="1"/>
        <end position="38"/>
    </location>
</feature>
<organism evidence="2 3">
    <name type="scientific">Colletotrichum scovillei</name>
    <dbReference type="NCBI Taxonomy" id="1209932"/>
    <lineage>
        <taxon>Eukaryota</taxon>
        <taxon>Fungi</taxon>
        <taxon>Dikarya</taxon>
        <taxon>Ascomycota</taxon>
        <taxon>Pezizomycotina</taxon>
        <taxon>Sordariomycetes</taxon>
        <taxon>Hypocreomycetidae</taxon>
        <taxon>Glomerellales</taxon>
        <taxon>Glomerellaceae</taxon>
        <taxon>Colletotrichum</taxon>
        <taxon>Colletotrichum acutatum species complex</taxon>
    </lineage>
</organism>
<reference evidence="2" key="1">
    <citation type="submission" date="2021-05" db="EMBL/GenBank/DDBJ databases">
        <title>Comparative genomics of three Colletotrichum scovillei strains and genetic complementation revealed genes involved fungal growth and virulence on chili pepper.</title>
        <authorList>
            <person name="Hsieh D.-K."/>
            <person name="Chuang S.-C."/>
            <person name="Chen C.-Y."/>
            <person name="Chao Y.-T."/>
            <person name="Lu M.-Y.J."/>
            <person name="Lee M.-H."/>
            <person name="Shih M.-C."/>
        </authorList>
    </citation>
    <scope>NUCLEOTIDE SEQUENCE</scope>
    <source>
        <strain evidence="2">Coll-153</strain>
    </source>
</reference>